<dbReference type="CDD" id="cd03859">
    <property type="entry name" value="M14_CPT"/>
    <property type="match status" value="1"/>
</dbReference>
<dbReference type="InterPro" id="IPR057247">
    <property type="entry name" value="CARBOXYPEPT_ZN_2"/>
</dbReference>
<dbReference type="SUPFAM" id="SSF53187">
    <property type="entry name" value="Zn-dependent exopeptidases"/>
    <property type="match status" value="1"/>
</dbReference>
<feature type="active site" description="Proton donor/acceptor" evidence="14">
    <location>
        <position position="339"/>
    </location>
</feature>
<evidence type="ECO:0000313" key="16">
    <source>
        <dbReference type="EMBL" id="SMO99775.1"/>
    </source>
</evidence>
<dbReference type="GO" id="GO:0006508">
    <property type="term" value="P:proteolysis"/>
    <property type="evidence" value="ECO:0007669"/>
    <property type="project" value="UniProtKB-KW"/>
</dbReference>
<dbReference type="SMART" id="SM00631">
    <property type="entry name" value="Zn_pept"/>
    <property type="match status" value="1"/>
</dbReference>
<sequence length="387" mass="43357">MAGLIVAVTSPSARVSLTDLMTASLGLDVWEVEPDHLVVQADEAQIGRLEAMGYGIEQLQMIDPYLSRFATDAAVSGYHTVATLEQDLRGLAEAHPELAELREIGRSVEGRPLWALRIGERRGSTRKIAFLGCHHAREWISVEVPYLLAEHLLLNSSADPVQGWLQQSEVWVAPMVNPDGHEYTQTPAHRLWRKNRRRNHDGSFGVDPNRNYGYMWGTLNGSTSSHVASDDTYVGPRAFSEPEVRAVRDLVAGQQFTGVLTYHSYSQLILYPWGYTSESIKDASDLRALRELAEEMERQIAKVHHKTYTAKQSSKLYPTAGDTADWTYGEYDAVSLTVELRPATWEEGGFILPADQIRPCWEENRPAALEFLQRVLEQPQDGVRGDG</sequence>
<comment type="catalytic activity">
    <reaction evidence="10">
        <text>Releases a C-terminal residue, which may be hydrophobic or positively charged.</text>
        <dbReference type="EC" id="3.4.17.18"/>
    </reaction>
</comment>
<reference evidence="16 17" key="1">
    <citation type="submission" date="2017-05" db="EMBL/GenBank/DDBJ databases">
        <authorList>
            <person name="Varghese N."/>
            <person name="Submissions S."/>
        </authorList>
    </citation>
    <scope>NUCLEOTIDE SEQUENCE [LARGE SCALE GENOMIC DNA]</scope>
    <source>
        <strain evidence="16 17">DSM 46834</strain>
    </source>
</reference>
<evidence type="ECO:0000256" key="9">
    <source>
        <dbReference type="ARBA" id="ARBA00023049"/>
    </source>
</evidence>
<keyword evidence="7" id="KW-0378">Hydrolase</keyword>
<dbReference type="InterPro" id="IPR033810">
    <property type="entry name" value="Carboxypeptidase_T"/>
</dbReference>
<evidence type="ECO:0000256" key="12">
    <source>
        <dbReference type="ARBA" id="ARBA00066554"/>
    </source>
</evidence>
<dbReference type="PROSITE" id="PS52035">
    <property type="entry name" value="PEPTIDASE_M14"/>
    <property type="match status" value="1"/>
</dbReference>
<dbReference type="Pfam" id="PF00246">
    <property type="entry name" value="Peptidase_M14"/>
    <property type="match status" value="1"/>
</dbReference>
<protein>
    <recommendedName>
        <fullName evidence="13">Zinc carboxypeptidase</fullName>
        <ecNumber evidence="12">3.4.17.18</ecNumber>
    </recommendedName>
</protein>
<keyword evidence="4" id="KW-0645">Protease</keyword>
<evidence type="ECO:0000256" key="10">
    <source>
        <dbReference type="ARBA" id="ARBA00050859"/>
    </source>
</evidence>
<dbReference type="EC" id="3.4.17.18" evidence="12"/>
<evidence type="ECO:0000256" key="7">
    <source>
        <dbReference type="ARBA" id="ARBA00022801"/>
    </source>
</evidence>
<dbReference type="Gene3D" id="3.40.630.10">
    <property type="entry name" value="Zn peptidases"/>
    <property type="match status" value="1"/>
</dbReference>
<evidence type="ECO:0000259" key="15">
    <source>
        <dbReference type="PROSITE" id="PS52035"/>
    </source>
</evidence>
<keyword evidence="5" id="KW-0479">Metal-binding</keyword>
<proteinExistence type="inferred from homology"/>
<comment type="function">
    <text evidence="11">Carboxypeptidase that possesses the specificities of both mammalian Cpase A and B. Thus shows broad substrate specificity, being able to cleave Cbz-Gly-Leu, Cbz-Gly-Val, Cbz-Gly-Phe, Cbz-Gly-Lys and Bz-Gly-Arg in vitro.</text>
</comment>
<evidence type="ECO:0000256" key="2">
    <source>
        <dbReference type="ARBA" id="ARBA00005988"/>
    </source>
</evidence>
<comment type="similarity">
    <text evidence="2 14">Belongs to the peptidase M14 family.</text>
</comment>
<dbReference type="RefSeq" id="WP_142461189.1">
    <property type="nucleotide sequence ID" value="NZ_FXTJ01000019.1"/>
</dbReference>
<keyword evidence="17" id="KW-1185">Reference proteome</keyword>
<dbReference type="FunFam" id="3.40.630.10:FF:000084">
    <property type="entry name" value="Carboxypeptidase B2"/>
    <property type="match status" value="1"/>
</dbReference>
<evidence type="ECO:0000256" key="3">
    <source>
        <dbReference type="ARBA" id="ARBA00022645"/>
    </source>
</evidence>
<keyword evidence="3 16" id="KW-0121">Carboxypeptidase</keyword>
<dbReference type="EMBL" id="FXTJ01000019">
    <property type="protein sequence ID" value="SMO99775.1"/>
    <property type="molecule type" value="Genomic_DNA"/>
</dbReference>
<keyword evidence="8" id="KW-0862">Zinc</keyword>
<evidence type="ECO:0000256" key="5">
    <source>
        <dbReference type="ARBA" id="ARBA00022723"/>
    </source>
</evidence>
<evidence type="ECO:0000256" key="6">
    <source>
        <dbReference type="ARBA" id="ARBA00022729"/>
    </source>
</evidence>
<accession>A0A521FU67</accession>
<dbReference type="GO" id="GO:0005615">
    <property type="term" value="C:extracellular space"/>
    <property type="evidence" value="ECO:0007669"/>
    <property type="project" value="TreeGrafter"/>
</dbReference>
<evidence type="ECO:0000313" key="17">
    <source>
        <dbReference type="Proteomes" id="UP000317484"/>
    </source>
</evidence>
<dbReference type="InterPro" id="IPR000834">
    <property type="entry name" value="Peptidase_M14"/>
</dbReference>
<organism evidence="16 17">
    <name type="scientific">Geodermatophilus aquaeductus</name>
    <dbReference type="NCBI Taxonomy" id="1564161"/>
    <lineage>
        <taxon>Bacteria</taxon>
        <taxon>Bacillati</taxon>
        <taxon>Actinomycetota</taxon>
        <taxon>Actinomycetes</taxon>
        <taxon>Geodermatophilales</taxon>
        <taxon>Geodermatophilaceae</taxon>
        <taxon>Geodermatophilus</taxon>
    </lineage>
</organism>
<dbReference type="PROSITE" id="PS00133">
    <property type="entry name" value="CARBOXYPEPT_ZN_2"/>
    <property type="match status" value="1"/>
</dbReference>
<evidence type="ECO:0000256" key="1">
    <source>
        <dbReference type="ARBA" id="ARBA00001947"/>
    </source>
</evidence>
<name>A0A521FU67_9ACTN</name>
<dbReference type="AlphaFoldDB" id="A0A521FU67"/>
<dbReference type="PANTHER" id="PTHR11705">
    <property type="entry name" value="PROTEASE FAMILY M14 CARBOXYPEPTIDASE A,B"/>
    <property type="match status" value="1"/>
</dbReference>
<evidence type="ECO:0000256" key="8">
    <source>
        <dbReference type="ARBA" id="ARBA00022833"/>
    </source>
</evidence>
<feature type="domain" description="Peptidase M14" evidence="15">
    <location>
        <begin position="77"/>
        <end position="375"/>
    </location>
</feature>
<dbReference type="PRINTS" id="PR00765">
    <property type="entry name" value="CRBOXYPTASEA"/>
</dbReference>
<gene>
    <name evidence="16" type="ORF">SAMN06273567_1196</name>
</gene>
<dbReference type="Proteomes" id="UP000317484">
    <property type="component" value="Unassembled WGS sequence"/>
</dbReference>
<evidence type="ECO:0000256" key="14">
    <source>
        <dbReference type="PROSITE-ProRule" id="PRU01379"/>
    </source>
</evidence>
<evidence type="ECO:0000256" key="11">
    <source>
        <dbReference type="ARBA" id="ARBA00055464"/>
    </source>
</evidence>
<dbReference type="PANTHER" id="PTHR11705:SF143">
    <property type="entry name" value="SLL0236 PROTEIN"/>
    <property type="match status" value="1"/>
</dbReference>
<dbReference type="GO" id="GO:0004181">
    <property type="term" value="F:metallocarboxypeptidase activity"/>
    <property type="evidence" value="ECO:0007669"/>
    <property type="project" value="InterPro"/>
</dbReference>
<evidence type="ECO:0000256" key="4">
    <source>
        <dbReference type="ARBA" id="ARBA00022670"/>
    </source>
</evidence>
<evidence type="ECO:0000256" key="13">
    <source>
        <dbReference type="ARBA" id="ARBA00074273"/>
    </source>
</evidence>
<dbReference type="GO" id="GO:0008270">
    <property type="term" value="F:zinc ion binding"/>
    <property type="evidence" value="ECO:0007669"/>
    <property type="project" value="InterPro"/>
</dbReference>
<keyword evidence="6" id="KW-0732">Signal</keyword>
<keyword evidence="9" id="KW-0482">Metalloprotease</keyword>
<comment type="cofactor">
    <cofactor evidence="1">
        <name>Zn(2+)</name>
        <dbReference type="ChEBI" id="CHEBI:29105"/>
    </cofactor>
</comment>